<evidence type="ECO:0000256" key="5">
    <source>
        <dbReference type="ARBA" id="ARBA00023088"/>
    </source>
</evidence>
<protein>
    <submittedName>
        <fullName evidence="9">Endonuclease</fullName>
    </submittedName>
</protein>
<dbReference type="SUPFAM" id="SSF56300">
    <property type="entry name" value="Metallo-dependent phosphatases"/>
    <property type="match status" value="1"/>
</dbReference>
<dbReference type="PANTHER" id="PTHR11575:SF24">
    <property type="entry name" value="5'-NUCLEOTIDASE"/>
    <property type="match status" value="1"/>
</dbReference>
<dbReference type="Pfam" id="PF00565">
    <property type="entry name" value="SNase"/>
    <property type="match status" value="1"/>
</dbReference>
<gene>
    <name evidence="9" type="ORF">CFK40_00060</name>
</gene>
<organism evidence="9 10">
    <name type="scientific">Virgibacillus necropolis</name>
    <dbReference type="NCBI Taxonomy" id="163877"/>
    <lineage>
        <taxon>Bacteria</taxon>
        <taxon>Bacillati</taxon>
        <taxon>Bacillota</taxon>
        <taxon>Bacilli</taxon>
        <taxon>Bacillales</taxon>
        <taxon>Bacillaceae</taxon>
        <taxon>Virgibacillus</taxon>
    </lineage>
</organism>
<dbReference type="GO" id="GO:0046872">
    <property type="term" value="F:metal ion binding"/>
    <property type="evidence" value="ECO:0007669"/>
    <property type="project" value="InterPro"/>
</dbReference>
<dbReference type="InterPro" id="IPR004843">
    <property type="entry name" value="Calcineurin-like_PHP"/>
</dbReference>
<keyword evidence="9" id="KW-0540">Nuclease</keyword>
<feature type="chain" id="PRO_5012510653" evidence="6">
    <location>
        <begin position="34"/>
        <end position="1230"/>
    </location>
</feature>
<evidence type="ECO:0000256" key="1">
    <source>
        <dbReference type="ARBA" id="ARBA00004168"/>
    </source>
</evidence>
<feature type="signal peptide" evidence="6">
    <location>
        <begin position="1"/>
        <end position="33"/>
    </location>
</feature>
<dbReference type="SMART" id="SM00318">
    <property type="entry name" value="SNc"/>
    <property type="match status" value="1"/>
</dbReference>
<dbReference type="Pfam" id="PF00932">
    <property type="entry name" value="LTD"/>
    <property type="match status" value="1"/>
</dbReference>
<dbReference type="Gene3D" id="2.40.50.90">
    <property type="match status" value="1"/>
</dbReference>
<comment type="subcellular location">
    <subcellularLocation>
        <location evidence="1">Secreted</location>
        <location evidence="1">Cell wall</location>
        <topology evidence="1">Peptidoglycan-anchor</topology>
    </subcellularLocation>
</comment>
<dbReference type="InterPro" id="IPR035437">
    <property type="entry name" value="SNase_OB-fold_sf"/>
</dbReference>
<keyword evidence="5" id="KW-0572">Peptidoglycan-anchor</keyword>
<dbReference type="RefSeq" id="WP_089530100.1">
    <property type="nucleotide sequence ID" value="NZ_CP022437.1"/>
</dbReference>
<dbReference type="KEGG" id="vne:CFK40_00060"/>
<feature type="domain" description="LTD" evidence="8">
    <location>
        <begin position="30"/>
        <end position="184"/>
    </location>
</feature>
<keyword evidence="3" id="KW-0964">Secreted</keyword>
<dbReference type="Gene3D" id="3.90.780.10">
    <property type="entry name" value="5'-Nucleotidase, C-terminal domain"/>
    <property type="match status" value="1"/>
</dbReference>
<dbReference type="GO" id="GO:0008768">
    <property type="term" value="F:UDP-sugar diphosphatase activity"/>
    <property type="evidence" value="ECO:0007669"/>
    <property type="project" value="TreeGrafter"/>
</dbReference>
<reference evidence="9 10" key="1">
    <citation type="journal article" date="2003" name="Int. J. Syst. Evol. Microbiol.">
        <title>Virgibacillus carmonensis sp. nov., Virgibacillus necropolis sp. nov. and Virgibacillus picturae sp. nov., three novel species isolated from deteriorated mural paintings, transfer of the species of the genus salibacillus to Virgibacillus, as Virgibacillus marismortui comb. nov. and Virgibacillus salexigens comb. nov., and emended description of the genus Virgibacillus.</title>
        <authorList>
            <person name="Heyrman J."/>
            <person name="Logan N.A."/>
            <person name="Busse H.J."/>
            <person name="Balcaen A."/>
            <person name="Lebbe L."/>
            <person name="Rodriguez-Diaz M."/>
            <person name="Swings J."/>
            <person name="De Vos P."/>
        </authorList>
    </citation>
    <scope>NUCLEOTIDE SEQUENCE [LARGE SCALE GENOMIC DNA]</scope>
    <source>
        <strain evidence="9 10">LMG 19488</strain>
    </source>
</reference>
<dbReference type="GO" id="GO:0008253">
    <property type="term" value="F:5'-nucleotidase activity"/>
    <property type="evidence" value="ECO:0007669"/>
    <property type="project" value="TreeGrafter"/>
</dbReference>
<dbReference type="InterPro" id="IPR001322">
    <property type="entry name" value="Lamin_tail_dom"/>
</dbReference>
<dbReference type="AlphaFoldDB" id="A0A221M742"/>
<dbReference type="GO" id="GO:0000166">
    <property type="term" value="F:nucleotide binding"/>
    <property type="evidence" value="ECO:0007669"/>
    <property type="project" value="InterPro"/>
</dbReference>
<dbReference type="Pfam" id="PF01336">
    <property type="entry name" value="tRNA_anti-codon"/>
    <property type="match status" value="1"/>
</dbReference>
<dbReference type="FunFam" id="3.60.21.10:FF:000052">
    <property type="entry name" value="Endonuclease YhcR"/>
    <property type="match status" value="1"/>
</dbReference>
<dbReference type="InterPro" id="IPR016071">
    <property type="entry name" value="Staphylococal_nuclease_OB-fold"/>
</dbReference>
<sequence>MKNSTVKKMLNLFLMFTLVFMNFSTVLTTTVSAESNEAVAEELFISEYVEGSSYNKAIEIYNGTGAEVDLSSYQVELYSNGATEKSQSVTLSGTLQHGDVFVIAHKSADPSILNQTDLQDSSIVNFNGDDVVVLKKSETVLDVFGEIGTSSDFAKDVTQVRNASISKPNSSYANTEWAEYASNTFAYLGSHTMNGVDPEDPPVDPDPDAEVYSITEARNLSDGTAVIVEGIVTVDNSAISNGTQFTTYIQDETGGINIFAFEQGSIPNVEEGDRVKVTGELDSYKGLKEVVPNSIEVLEQSQALPEAQNITLADLQDPAVAETYEGELVHLTGFINNIPSTPAGGGYNISVVDAEFNGTTLRVMEGSLDPSLIETDKWYDITAIVSQYDAYQLIPTKQADIELAVEQPEPPSAAGVYESTVERVTDGDTIHIATPVLGGTKVRFLNMDTPETYTAHNDDPARDVINQNQKAMGEEAKAYMNELLQPGDEVLVKIGEEPTDQYGRLLAEIIRKEDGLNINVEMVKKGYAVTYFIAPFDEKVYPTYQNAVKEAKDAGLGIWNPENPLLELPFEFRANDDQKGFSKYVGNSDTMKYVVPNDWADVPVENRVFFWEEQTALDYGYSFVGDGGEDPNNLRVQLLSMNDLHGKIDQEYELDPDGDGTFSMYGKMDYVAGAIEAREQTNPNTLVVHAGDMIGGSSPVSGLLQDEPTVEIMEEIGFDVGTVGNHEFDEGTEELMRMVNGGEHPEGLGTENYDGMNFPVLCANCVYKDTNETFLPSYHVEEIDGEKIGFVGVLTQEAASMVMPAGIQDIKFIDETEPVNNAVAELQAQGVEAIVLLAHIPAEQAGASATGQAADLANEVNDEVDVILAAHNHQVVDGVVDNKLIVQASEYGKALADVDLEIDRTTGDIVKKEAEVVFVDQSQVTPDPTVTAILAKYTEQIAPIMNEVIGYNATDLTGDYSNDGDHGLGNLIADGMNAAMDSDFAMMNGGGIRADLLAGEVTWGDLYNIQPFGNTLMKFEIKGADLYPIIQEQLSAKYGPDYSISGFHYTWNDETNEVVDITLPDGTLVDMDKIYTLTVNNYMGTSTGPISELGVNPEMGPTDLDATVDFIESLNSSEANPFEYGPEGRITTTTELPGEEEEQPTVVVTPKKNNGTATVHTKDLEALESGVRVVINIQNDKKPRRLLLNKKQVDILKEKEVTLVVKNDVTSKTFVMVDIPSGVLKVSLEK</sequence>
<name>A0A221M742_9BACI</name>
<dbReference type="CDD" id="cd04486">
    <property type="entry name" value="YhcR_OBF_like"/>
    <property type="match status" value="1"/>
</dbReference>
<dbReference type="Pfam" id="PF00149">
    <property type="entry name" value="Metallophos"/>
    <property type="match status" value="1"/>
</dbReference>
<evidence type="ECO:0000256" key="6">
    <source>
        <dbReference type="SAM" id="SignalP"/>
    </source>
</evidence>
<dbReference type="PROSITE" id="PS00786">
    <property type="entry name" value="5_NUCLEOTIDASE_2"/>
    <property type="match status" value="1"/>
</dbReference>
<dbReference type="InterPro" id="IPR006179">
    <property type="entry name" value="5_nucleotidase/apyrase"/>
</dbReference>
<dbReference type="EMBL" id="CP022437">
    <property type="protein sequence ID" value="ASN03526.1"/>
    <property type="molecule type" value="Genomic_DNA"/>
</dbReference>
<dbReference type="InterPro" id="IPR008334">
    <property type="entry name" value="5'-Nucleotdase_C"/>
</dbReference>
<dbReference type="Proteomes" id="UP000204391">
    <property type="component" value="Chromosome"/>
</dbReference>
<feature type="domain" description="TNase-like" evidence="7">
    <location>
        <begin position="415"/>
        <end position="561"/>
    </location>
</feature>
<evidence type="ECO:0000256" key="4">
    <source>
        <dbReference type="ARBA" id="ARBA00022729"/>
    </source>
</evidence>
<dbReference type="PROSITE" id="PS50830">
    <property type="entry name" value="TNASE_3"/>
    <property type="match status" value="1"/>
</dbReference>
<keyword evidence="4 6" id="KW-0732">Signal</keyword>
<dbReference type="OrthoDB" id="9801679at2"/>
<keyword evidence="9" id="KW-0378">Hydrolase</keyword>
<evidence type="ECO:0000259" key="8">
    <source>
        <dbReference type="PROSITE" id="PS51841"/>
    </source>
</evidence>
<evidence type="ECO:0000256" key="3">
    <source>
        <dbReference type="ARBA" id="ARBA00022525"/>
    </source>
</evidence>
<keyword evidence="9" id="KW-0255">Endonuclease</keyword>
<dbReference type="GO" id="GO:0004519">
    <property type="term" value="F:endonuclease activity"/>
    <property type="evidence" value="ECO:0007669"/>
    <property type="project" value="UniProtKB-KW"/>
</dbReference>
<dbReference type="Pfam" id="PF02872">
    <property type="entry name" value="5_nucleotid_C"/>
    <property type="match status" value="1"/>
</dbReference>
<dbReference type="GO" id="GO:0030288">
    <property type="term" value="C:outer membrane-bounded periplasmic space"/>
    <property type="evidence" value="ECO:0007669"/>
    <property type="project" value="TreeGrafter"/>
</dbReference>
<dbReference type="PROSITE" id="PS51841">
    <property type="entry name" value="LTD"/>
    <property type="match status" value="1"/>
</dbReference>
<keyword evidence="2" id="KW-0134">Cell wall</keyword>
<evidence type="ECO:0000313" key="10">
    <source>
        <dbReference type="Proteomes" id="UP000204391"/>
    </source>
</evidence>
<dbReference type="SUPFAM" id="SSF55816">
    <property type="entry name" value="5'-nucleotidase (syn. UDP-sugar hydrolase), C-terminal domain"/>
    <property type="match status" value="1"/>
</dbReference>
<dbReference type="SUPFAM" id="SSF50199">
    <property type="entry name" value="Staphylococcal nuclease"/>
    <property type="match status" value="1"/>
</dbReference>
<evidence type="ECO:0000256" key="2">
    <source>
        <dbReference type="ARBA" id="ARBA00022512"/>
    </source>
</evidence>
<dbReference type="InterPro" id="IPR006146">
    <property type="entry name" value="5'-Nucleotdase_CS"/>
</dbReference>
<dbReference type="Gene3D" id="2.40.50.1010">
    <property type="match status" value="1"/>
</dbReference>
<dbReference type="GO" id="GO:0003676">
    <property type="term" value="F:nucleic acid binding"/>
    <property type="evidence" value="ECO:0007669"/>
    <property type="project" value="InterPro"/>
</dbReference>
<evidence type="ECO:0000259" key="7">
    <source>
        <dbReference type="PROSITE" id="PS50830"/>
    </source>
</evidence>
<dbReference type="GO" id="GO:0009166">
    <property type="term" value="P:nucleotide catabolic process"/>
    <property type="evidence" value="ECO:0007669"/>
    <property type="project" value="InterPro"/>
</dbReference>
<dbReference type="InterPro" id="IPR029052">
    <property type="entry name" value="Metallo-depent_PP-like"/>
</dbReference>
<dbReference type="PANTHER" id="PTHR11575">
    <property type="entry name" value="5'-NUCLEOTIDASE-RELATED"/>
    <property type="match status" value="1"/>
</dbReference>
<dbReference type="PRINTS" id="PR01607">
    <property type="entry name" value="APYRASEFAMLY"/>
</dbReference>
<dbReference type="Gene3D" id="3.60.21.10">
    <property type="match status" value="1"/>
</dbReference>
<proteinExistence type="predicted"/>
<accession>A0A221M742</accession>
<keyword evidence="10" id="KW-1185">Reference proteome</keyword>
<evidence type="ECO:0000313" key="9">
    <source>
        <dbReference type="EMBL" id="ASN03526.1"/>
    </source>
</evidence>
<dbReference type="InterPro" id="IPR004365">
    <property type="entry name" value="NA-bd_OB_tRNA"/>
</dbReference>
<dbReference type="InterPro" id="IPR036907">
    <property type="entry name" value="5'-Nucleotdase_C_sf"/>
</dbReference>